<dbReference type="Gene3D" id="3.40.190.10">
    <property type="entry name" value="Periplasmic binding protein-like II"/>
    <property type="match status" value="2"/>
</dbReference>
<gene>
    <name evidence="6" type="ORF">FPZ49_15015</name>
</gene>
<dbReference type="PANTHER" id="PTHR43649">
    <property type="entry name" value="ARABINOSE-BINDING PROTEIN-RELATED"/>
    <property type="match status" value="1"/>
</dbReference>
<proteinExistence type="predicted"/>
<dbReference type="InterPro" id="IPR050490">
    <property type="entry name" value="Bact_solute-bd_prot1"/>
</dbReference>
<organism evidence="6 7">
    <name type="scientific">Paenibacillus cremeus</name>
    <dbReference type="NCBI Taxonomy" id="2163881"/>
    <lineage>
        <taxon>Bacteria</taxon>
        <taxon>Bacillati</taxon>
        <taxon>Bacillota</taxon>
        <taxon>Bacilli</taxon>
        <taxon>Bacillales</taxon>
        <taxon>Paenibacillaceae</taxon>
        <taxon>Paenibacillus</taxon>
    </lineage>
</organism>
<dbReference type="InterPro" id="IPR006059">
    <property type="entry name" value="SBP"/>
</dbReference>
<evidence type="ECO:0000313" key="7">
    <source>
        <dbReference type="Proteomes" id="UP000317036"/>
    </source>
</evidence>
<keyword evidence="5" id="KW-0449">Lipoprotein</keyword>
<dbReference type="EMBL" id="VNJI01000016">
    <property type="protein sequence ID" value="TVY09246.1"/>
    <property type="molecule type" value="Genomic_DNA"/>
</dbReference>
<evidence type="ECO:0000256" key="4">
    <source>
        <dbReference type="ARBA" id="ARBA00023139"/>
    </source>
</evidence>
<reference evidence="6 7" key="1">
    <citation type="submission" date="2019-07" db="EMBL/GenBank/DDBJ databases">
        <authorList>
            <person name="Kim J."/>
        </authorList>
    </citation>
    <scope>NUCLEOTIDE SEQUENCE [LARGE SCALE GENOMIC DNA]</scope>
    <source>
        <strain evidence="6 7">JC52</strain>
    </source>
</reference>
<keyword evidence="2" id="KW-0732">Signal</keyword>
<dbReference type="PROSITE" id="PS51257">
    <property type="entry name" value="PROKAR_LIPOPROTEIN"/>
    <property type="match status" value="1"/>
</dbReference>
<keyword evidence="7" id="KW-1185">Reference proteome</keyword>
<dbReference type="Pfam" id="PF01547">
    <property type="entry name" value="SBP_bac_1"/>
    <property type="match status" value="1"/>
</dbReference>
<keyword evidence="3" id="KW-0472">Membrane</keyword>
<protein>
    <submittedName>
        <fullName evidence="6">Extracellular solute-binding protein</fullName>
    </submittedName>
</protein>
<keyword evidence="4" id="KW-0564">Palmitate</keyword>
<evidence type="ECO:0000256" key="2">
    <source>
        <dbReference type="ARBA" id="ARBA00022729"/>
    </source>
</evidence>
<evidence type="ECO:0000313" key="6">
    <source>
        <dbReference type="EMBL" id="TVY09246.1"/>
    </source>
</evidence>
<dbReference type="Proteomes" id="UP000317036">
    <property type="component" value="Unassembled WGS sequence"/>
</dbReference>
<keyword evidence="1" id="KW-1003">Cell membrane</keyword>
<sequence>MKTWVKTMVSGMLVPVLLAGCSTGSSGSTDKGASSTGSSGSASKQVELTFLYQMDNKRPQAFWDSIVNDFQTKNPNIKIKGMSYPDVAKKGDYIKTLYATGQMPDVTLAGLEDIKLLDGVFMEIPDKISSAFEDTALYKRNGKVYTLPTAKYIMLDMFYNTEIFKKYNLSPPKTWEEFLKLCQTLKANGVNPLIEAGQGVSGYMLHNPLMTIMLNELDPDYPQKLVSGQMKFNGPEVTAIATRFQELWKAGYYQDGSLSFTEPQKQEAFFKGSAAMLVDGQFNAALYAQGAPFKVGWFPLPAMKSSDMYPVMYGDDVGVSAKTKHPEESMKLVEFLFSDDIYKKIIAPMSATNTTKKQITYEQNYLSVDMNNSSAKLKPKLSFMKVESFPSGTTELFRSTAQEIAYGGDVKKALDQMESKFRQLVEAQNAQKK</sequence>
<dbReference type="RefSeq" id="WP_144848018.1">
    <property type="nucleotide sequence ID" value="NZ_VNJI01000016.1"/>
</dbReference>
<dbReference type="PANTHER" id="PTHR43649:SF33">
    <property type="entry name" value="POLYGALACTURONAN_RHAMNOGALACTURONAN-BINDING PROTEIN YTCQ"/>
    <property type="match status" value="1"/>
</dbReference>
<evidence type="ECO:0000256" key="1">
    <source>
        <dbReference type="ARBA" id="ARBA00022475"/>
    </source>
</evidence>
<evidence type="ECO:0000256" key="3">
    <source>
        <dbReference type="ARBA" id="ARBA00023136"/>
    </source>
</evidence>
<evidence type="ECO:0000256" key="5">
    <source>
        <dbReference type="ARBA" id="ARBA00023288"/>
    </source>
</evidence>
<dbReference type="AlphaFoldDB" id="A0A559KAU1"/>
<accession>A0A559KAU1</accession>
<comment type="caution">
    <text evidence="6">The sequence shown here is derived from an EMBL/GenBank/DDBJ whole genome shotgun (WGS) entry which is preliminary data.</text>
</comment>
<dbReference type="OrthoDB" id="9798191at2"/>
<name>A0A559KAU1_9BACL</name>
<dbReference type="SUPFAM" id="SSF53850">
    <property type="entry name" value="Periplasmic binding protein-like II"/>
    <property type="match status" value="1"/>
</dbReference>